<dbReference type="OrthoDB" id="9800567at2"/>
<accession>A0A317KEN6</accession>
<dbReference type="InterPro" id="IPR019646">
    <property type="entry name" value="Aminoglyc_AdlTrfase"/>
</dbReference>
<comment type="caution">
    <text evidence="2">The sequence shown here is derived from an EMBL/GenBank/DDBJ whole genome shotgun (WGS) entry which is preliminary data.</text>
</comment>
<dbReference type="Pfam" id="PF10706">
    <property type="entry name" value="Aminoglyc_resit"/>
    <property type="match status" value="1"/>
</dbReference>
<keyword evidence="2" id="KW-0548">Nucleotidyltransferase</keyword>
<evidence type="ECO:0000313" key="3">
    <source>
        <dbReference type="Proteomes" id="UP000245683"/>
    </source>
</evidence>
<proteinExistence type="predicted"/>
<gene>
    <name evidence="2" type="ORF">DLJ46_04255</name>
</gene>
<dbReference type="Proteomes" id="UP000245683">
    <property type="component" value="Unassembled WGS sequence"/>
</dbReference>
<reference evidence="3" key="1">
    <citation type="submission" date="2018-05" db="EMBL/GenBank/DDBJ databases">
        <title>Micromonospora globispora sp. nov. and Micromonospora rugosa sp. nov., isolated from marine sediment.</title>
        <authorList>
            <person name="Carro L."/>
            <person name="Aysel V."/>
            <person name="Cetin D."/>
            <person name="Igual J.M."/>
            <person name="Klenk H.-P."/>
            <person name="Trujillo M.E."/>
            <person name="Sahin N."/>
        </authorList>
    </citation>
    <scope>NUCLEOTIDE SEQUENCE [LARGE SCALE GENOMIC DNA]</scope>
    <source>
        <strain evidence="3">S2904</strain>
    </source>
</reference>
<name>A0A317KEN6_9ACTN</name>
<keyword evidence="3" id="KW-1185">Reference proteome</keyword>
<dbReference type="AlphaFoldDB" id="A0A317KEN6"/>
<organism evidence="2 3">
    <name type="scientific">Micromonospora globispora</name>
    <dbReference type="NCBI Taxonomy" id="1450148"/>
    <lineage>
        <taxon>Bacteria</taxon>
        <taxon>Bacillati</taxon>
        <taxon>Actinomycetota</taxon>
        <taxon>Actinomycetes</taxon>
        <taxon>Micromonosporales</taxon>
        <taxon>Micromonosporaceae</taxon>
        <taxon>Micromonospora</taxon>
    </lineage>
</organism>
<dbReference type="Gene3D" id="3.30.460.40">
    <property type="match status" value="1"/>
</dbReference>
<keyword evidence="2" id="KW-0808">Transferase</keyword>
<protein>
    <submittedName>
        <fullName evidence="2">Aminoglycoside adenylyltransferase</fullName>
    </submittedName>
</protein>
<evidence type="ECO:0000256" key="1">
    <source>
        <dbReference type="SAM" id="MobiDB-lite"/>
    </source>
</evidence>
<dbReference type="GO" id="GO:0016779">
    <property type="term" value="F:nucleotidyltransferase activity"/>
    <property type="evidence" value="ECO:0007669"/>
    <property type="project" value="UniProtKB-KW"/>
</dbReference>
<sequence length="219" mass="23613">MAVPTGSRPRPVADIAPDRRGRRVPGRQGRWVGGSVARVDGDGLAGRQLDAVREVVEIAGAAGIAVWLRGGWAMDFHLGEATRPHVDVDWYCWRADADRLAGLLGERGWRPDPRMPATTQLDLLRGDVELSFAYLDRDAEGRVVVGAGPWAGTALPEGMLDAPPGRIGGLTAPIIAVAAQIEFKEMFPVWMPERPRRAKDADDLARLRASTAAAEPLVS</sequence>
<feature type="region of interest" description="Disordered" evidence="1">
    <location>
        <begin position="1"/>
        <end position="28"/>
    </location>
</feature>
<evidence type="ECO:0000313" key="2">
    <source>
        <dbReference type="EMBL" id="PWU51843.1"/>
    </source>
</evidence>
<dbReference type="EMBL" id="QGSV01000080">
    <property type="protein sequence ID" value="PWU51843.1"/>
    <property type="molecule type" value="Genomic_DNA"/>
</dbReference>